<keyword evidence="1" id="KW-0378">Hydrolase</keyword>
<organism evidence="4 5">
    <name type="scientific">Anaerocolumna jejuensis DSM 15929</name>
    <dbReference type="NCBI Taxonomy" id="1121322"/>
    <lineage>
        <taxon>Bacteria</taxon>
        <taxon>Bacillati</taxon>
        <taxon>Bacillota</taxon>
        <taxon>Clostridia</taxon>
        <taxon>Lachnospirales</taxon>
        <taxon>Lachnospiraceae</taxon>
        <taxon>Anaerocolumna</taxon>
    </lineage>
</organism>
<dbReference type="InterPro" id="IPR013529">
    <property type="entry name" value="Glyco_hydro_42_N"/>
</dbReference>
<dbReference type="Pfam" id="PF02449">
    <property type="entry name" value="Glyco_hydro_42"/>
    <property type="match status" value="1"/>
</dbReference>
<name>A0A1M6W422_9FIRM</name>
<reference evidence="4 5" key="1">
    <citation type="submission" date="2016-11" db="EMBL/GenBank/DDBJ databases">
        <authorList>
            <person name="Jaros S."/>
            <person name="Januszkiewicz K."/>
            <person name="Wedrychowicz H."/>
        </authorList>
    </citation>
    <scope>NUCLEOTIDE SEQUENCE [LARGE SCALE GENOMIC DNA]</scope>
    <source>
        <strain evidence="4 5">DSM 15929</strain>
    </source>
</reference>
<dbReference type="GO" id="GO:0009341">
    <property type="term" value="C:beta-galactosidase complex"/>
    <property type="evidence" value="ECO:0007669"/>
    <property type="project" value="InterPro"/>
</dbReference>
<dbReference type="SUPFAM" id="SSF51445">
    <property type="entry name" value="(Trans)glycosidases"/>
    <property type="match status" value="1"/>
</dbReference>
<dbReference type="Gene3D" id="3.20.20.80">
    <property type="entry name" value="Glycosidases"/>
    <property type="match status" value="1"/>
</dbReference>
<evidence type="ECO:0000256" key="2">
    <source>
        <dbReference type="ARBA" id="ARBA00023295"/>
    </source>
</evidence>
<evidence type="ECO:0000256" key="1">
    <source>
        <dbReference type="ARBA" id="ARBA00022801"/>
    </source>
</evidence>
<dbReference type="STRING" id="1121322.SAMN02745136_03576"/>
<keyword evidence="2" id="KW-0326">Glycosidase</keyword>
<dbReference type="GO" id="GO:0004565">
    <property type="term" value="F:beta-galactosidase activity"/>
    <property type="evidence" value="ECO:0007669"/>
    <property type="project" value="InterPro"/>
</dbReference>
<dbReference type="Proteomes" id="UP000184386">
    <property type="component" value="Unassembled WGS sequence"/>
</dbReference>
<accession>A0A1M6W422</accession>
<evidence type="ECO:0000313" key="5">
    <source>
        <dbReference type="Proteomes" id="UP000184386"/>
    </source>
</evidence>
<sequence>MEKILKTEALQIEYGTVVPEESLSVLKCEALEGARASYVQEDIVEYFKGADYIYLDITARKAPYSSPVIQFEFWQEGNDTREPDLTVRLSCLPQTSTCLVVPLTALDAQNIFLARTPGRLRGFVAGSSVSKEKISKFAVGLREYWSEQEVAFGELHFSDKMPEIKLEPVKLVDELGQWMQREWEGKTKGMDEMIAGLRNQQKDAIREKAAGNQEEHSYGGWPGLRFEKSGYFALEEYKGKFLLKDPEGYGFFSTGVDVVSPEINCPVEQIENYFSWLPERNGVFGDAWESFGGMDQVNFLKLNLIRAFGTEWEEVWKNIITSFLKQWGFNTIGNFSKLPAMGEVNIPYVCHLKDFPGTKQLIYRDFPDVFSEEYEENAARYAKQLENYREDRFVIGYFMRNEPEWAFAEELEIAAELLKYPCRTLKTKERFIDYLKQQYSGIEELNKEWGMALDSFEDFKNPVAVEVLVSPAAKKHLTAFSYEMIKQYVKVPALALKKVDPNHLNLGMRYAFILYPNQCAGKEYMDVFSINCYKVDPGQVLQEVTSLTKMPVLIGEFHFGSIDKGLGSTGIVGVASQKDRAMAYQRYIEACTQNRYCIGAHWFQLYDQHCMGRMDGENYQIGLLDVCNRPYEEFIEGVKYTHDSMYLLCTGRMQPEKPEPELAKSNIAS</sequence>
<feature type="domain" description="Glycoside hydrolase family 42 N-terminal" evidence="3">
    <location>
        <begin position="364"/>
        <end position="535"/>
    </location>
</feature>
<dbReference type="AlphaFoldDB" id="A0A1M6W422"/>
<proteinExistence type="predicted"/>
<protein>
    <submittedName>
        <fullName evidence="4">Beta-galactosidase</fullName>
    </submittedName>
</protein>
<evidence type="ECO:0000259" key="3">
    <source>
        <dbReference type="Pfam" id="PF02449"/>
    </source>
</evidence>
<gene>
    <name evidence="4" type="ORF">SAMN02745136_03576</name>
</gene>
<dbReference type="InterPro" id="IPR017853">
    <property type="entry name" value="GH"/>
</dbReference>
<dbReference type="EMBL" id="FRAC01000019">
    <property type="protein sequence ID" value="SHK88522.1"/>
    <property type="molecule type" value="Genomic_DNA"/>
</dbReference>
<dbReference type="GO" id="GO:0005975">
    <property type="term" value="P:carbohydrate metabolic process"/>
    <property type="evidence" value="ECO:0007669"/>
    <property type="project" value="InterPro"/>
</dbReference>
<evidence type="ECO:0000313" key="4">
    <source>
        <dbReference type="EMBL" id="SHK88522.1"/>
    </source>
</evidence>
<keyword evidence="5" id="KW-1185">Reference proteome</keyword>
<dbReference type="RefSeq" id="WP_073278207.1">
    <property type="nucleotide sequence ID" value="NZ_FRAC01000019.1"/>
</dbReference>